<feature type="region of interest" description="Disordered" evidence="1">
    <location>
        <begin position="1"/>
        <end position="44"/>
    </location>
</feature>
<dbReference type="AlphaFoldDB" id="A0A1H9TEK4"/>
<organism evidence="2 3">
    <name type="scientific">Salipaludibacillus aurantiacus</name>
    <dbReference type="NCBI Taxonomy" id="1601833"/>
    <lineage>
        <taxon>Bacteria</taxon>
        <taxon>Bacillati</taxon>
        <taxon>Bacillota</taxon>
        <taxon>Bacilli</taxon>
        <taxon>Bacillales</taxon>
        <taxon>Bacillaceae</taxon>
    </lineage>
</organism>
<keyword evidence="3" id="KW-1185">Reference proteome</keyword>
<dbReference type="STRING" id="1601833.SAMN05518684_105281"/>
<dbReference type="EMBL" id="FOGT01000005">
    <property type="protein sequence ID" value="SER95394.1"/>
    <property type="molecule type" value="Genomic_DNA"/>
</dbReference>
<proteinExistence type="predicted"/>
<sequence>MGKYSERKTWRSRSHVNKPSNNMTGQKNKYQVSHTKPKKGGCACGKAKARTKAYKTGFASQK</sequence>
<protein>
    <submittedName>
        <fullName evidence="2">Uncharacterized protein</fullName>
    </submittedName>
</protein>
<feature type="compositionally biased region" description="Polar residues" evidence="1">
    <location>
        <begin position="17"/>
        <end position="34"/>
    </location>
</feature>
<gene>
    <name evidence="2" type="ORF">SAMN05518684_105281</name>
</gene>
<name>A0A1H9TEK4_9BACI</name>
<evidence type="ECO:0000256" key="1">
    <source>
        <dbReference type="SAM" id="MobiDB-lite"/>
    </source>
</evidence>
<evidence type="ECO:0000313" key="2">
    <source>
        <dbReference type="EMBL" id="SER95394.1"/>
    </source>
</evidence>
<evidence type="ECO:0000313" key="3">
    <source>
        <dbReference type="Proteomes" id="UP000198571"/>
    </source>
</evidence>
<dbReference type="Proteomes" id="UP000198571">
    <property type="component" value="Unassembled WGS sequence"/>
</dbReference>
<reference evidence="3" key="1">
    <citation type="submission" date="2016-10" db="EMBL/GenBank/DDBJ databases">
        <authorList>
            <person name="Varghese N."/>
            <person name="Submissions S."/>
        </authorList>
    </citation>
    <scope>NUCLEOTIDE SEQUENCE [LARGE SCALE GENOMIC DNA]</scope>
    <source>
        <strain evidence="3">S9</strain>
    </source>
</reference>
<dbReference type="RefSeq" id="WP_093050199.1">
    <property type="nucleotide sequence ID" value="NZ_FOGT01000005.1"/>
</dbReference>
<accession>A0A1H9TEK4</accession>